<evidence type="ECO:0000259" key="2">
    <source>
        <dbReference type="PROSITE" id="PS50020"/>
    </source>
</evidence>
<dbReference type="PRINTS" id="PR01217">
    <property type="entry name" value="PRICHEXTENSN"/>
</dbReference>
<feature type="domain" description="WW" evidence="2">
    <location>
        <begin position="81"/>
        <end position="115"/>
    </location>
</feature>
<protein>
    <recommendedName>
        <fullName evidence="2">WW domain-containing protein</fullName>
    </recommendedName>
</protein>
<organism evidence="3 4">
    <name type="scientific">Pseudocercospora fuligena</name>
    <dbReference type="NCBI Taxonomy" id="685502"/>
    <lineage>
        <taxon>Eukaryota</taxon>
        <taxon>Fungi</taxon>
        <taxon>Dikarya</taxon>
        <taxon>Ascomycota</taxon>
        <taxon>Pezizomycotina</taxon>
        <taxon>Dothideomycetes</taxon>
        <taxon>Dothideomycetidae</taxon>
        <taxon>Mycosphaerellales</taxon>
        <taxon>Mycosphaerellaceae</taxon>
        <taxon>Pseudocercospora</taxon>
    </lineage>
</organism>
<evidence type="ECO:0000256" key="1">
    <source>
        <dbReference type="SAM" id="MobiDB-lite"/>
    </source>
</evidence>
<dbReference type="PROSITE" id="PS50020">
    <property type="entry name" value="WW_DOMAIN_2"/>
    <property type="match status" value="1"/>
</dbReference>
<name>A0A8H6VNA5_9PEZI</name>
<dbReference type="SUPFAM" id="SSF51045">
    <property type="entry name" value="WW domain"/>
    <property type="match status" value="1"/>
</dbReference>
<dbReference type="Proteomes" id="UP000660729">
    <property type="component" value="Unassembled WGS sequence"/>
</dbReference>
<proteinExistence type="predicted"/>
<sequence>MSVFDRPSPAQLGVTCIAAAFTRDGEASNSEDGNGRTHSDRHHASADDAGASNDNNTNSKMLKFINKSLRGKDRGSAESAYELPLGWSFYTDPASGRLHYIDHSTGRTYDKPPPPRFKFDPNKTPSPREFDTWSQSSSSSISSLDLGTPLIFTKSTTSPNPHQKNQKTLPQEHQPSTPEFRNAQNTTLPPPPHPPSLSSPNTSTPSQPPTQSPSPQTQTPTPAAVPPTPPHHPPVLKEHVVIAQSTNHSFHAGIQVMKRNAN</sequence>
<evidence type="ECO:0000313" key="3">
    <source>
        <dbReference type="EMBL" id="KAF7198628.1"/>
    </source>
</evidence>
<feature type="compositionally biased region" description="Basic and acidic residues" evidence="1">
    <location>
        <begin position="33"/>
        <end position="46"/>
    </location>
</feature>
<dbReference type="EMBL" id="JABCIY010000001">
    <property type="protein sequence ID" value="KAF7198628.1"/>
    <property type="molecule type" value="Genomic_DNA"/>
</dbReference>
<gene>
    <name evidence="3" type="ORF">HII31_00367</name>
</gene>
<feature type="compositionally biased region" description="Polar residues" evidence="1">
    <location>
        <begin position="153"/>
        <end position="183"/>
    </location>
</feature>
<feature type="compositionally biased region" description="Low complexity" evidence="1">
    <location>
        <begin position="47"/>
        <end position="59"/>
    </location>
</feature>
<evidence type="ECO:0000313" key="4">
    <source>
        <dbReference type="Proteomes" id="UP000660729"/>
    </source>
</evidence>
<dbReference type="InterPro" id="IPR036020">
    <property type="entry name" value="WW_dom_sf"/>
</dbReference>
<keyword evidence="4" id="KW-1185">Reference proteome</keyword>
<dbReference type="InterPro" id="IPR001202">
    <property type="entry name" value="WW_dom"/>
</dbReference>
<feature type="region of interest" description="Disordered" evidence="1">
    <location>
        <begin position="103"/>
        <end position="237"/>
    </location>
</feature>
<feature type="compositionally biased region" description="Pro residues" evidence="1">
    <location>
        <begin position="223"/>
        <end position="233"/>
    </location>
</feature>
<feature type="compositionally biased region" description="Low complexity" evidence="1">
    <location>
        <begin position="134"/>
        <end position="143"/>
    </location>
</feature>
<feature type="compositionally biased region" description="Pro residues" evidence="1">
    <location>
        <begin position="188"/>
        <end position="197"/>
    </location>
</feature>
<reference evidence="3" key="1">
    <citation type="submission" date="2020-04" db="EMBL/GenBank/DDBJ databases">
        <title>Draft genome resource of the tomato pathogen Pseudocercospora fuligena.</title>
        <authorList>
            <person name="Zaccaron A."/>
        </authorList>
    </citation>
    <scope>NUCLEOTIDE SEQUENCE</scope>
    <source>
        <strain evidence="3">PF001</strain>
    </source>
</reference>
<feature type="region of interest" description="Disordered" evidence="1">
    <location>
        <begin position="23"/>
        <end position="59"/>
    </location>
</feature>
<comment type="caution">
    <text evidence="3">The sequence shown here is derived from an EMBL/GenBank/DDBJ whole genome shotgun (WGS) entry which is preliminary data.</text>
</comment>
<dbReference type="OrthoDB" id="10501484at2759"/>
<accession>A0A8H6VNA5</accession>
<feature type="compositionally biased region" description="Low complexity" evidence="1">
    <location>
        <begin position="213"/>
        <end position="222"/>
    </location>
</feature>
<dbReference type="AlphaFoldDB" id="A0A8H6VNA5"/>
<feature type="compositionally biased region" description="Basic and acidic residues" evidence="1">
    <location>
        <begin position="117"/>
        <end position="131"/>
    </location>
</feature>